<evidence type="ECO:0000313" key="5">
    <source>
        <dbReference type="Proteomes" id="UP000054558"/>
    </source>
</evidence>
<evidence type="ECO:0000256" key="1">
    <source>
        <dbReference type="ARBA" id="ARBA00008532"/>
    </source>
</evidence>
<proteinExistence type="inferred from homology"/>
<evidence type="ECO:0000256" key="3">
    <source>
        <dbReference type="PIRSR" id="PIRSR633199-1"/>
    </source>
</evidence>
<dbReference type="FunFam" id="3.75.10.10:FF:000004">
    <property type="entry name" value="N(G),N(G)-dimethylarginine dimethylaminohydrolase 1"/>
    <property type="match status" value="1"/>
</dbReference>
<accession>A0A1Y1IKK2</accession>
<dbReference type="EMBL" id="DF237499">
    <property type="protein sequence ID" value="GAQ89681.1"/>
    <property type="molecule type" value="Genomic_DNA"/>
</dbReference>
<reference evidence="4 5" key="1">
    <citation type="journal article" date="2014" name="Nat. Commun.">
        <title>Klebsormidium flaccidum genome reveals primary factors for plant terrestrial adaptation.</title>
        <authorList>
            <person name="Hori K."/>
            <person name="Maruyama F."/>
            <person name="Fujisawa T."/>
            <person name="Togashi T."/>
            <person name="Yamamoto N."/>
            <person name="Seo M."/>
            <person name="Sato S."/>
            <person name="Yamada T."/>
            <person name="Mori H."/>
            <person name="Tajima N."/>
            <person name="Moriyama T."/>
            <person name="Ikeuchi M."/>
            <person name="Watanabe M."/>
            <person name="Wada H."/>
            <person name="Kobayashi K."/>
            <person name="Saito M."/>
            <person name="Masuda T."/>
            <person name="Sasaki-Sekimoto Y."/>
            <person name="Mashiguchi K."/>
            <person name="Awai K."/>
            <person name="Shimojima M."/>
            <person name="Masuda S."/>
            <person name="Iwai M."/>
            <person name="Nobusawa T."/>
            <person name="Narise T."/>
            <person name="Kondo S."/>
            <person name="Saito H."/>
            <person name="Sato R."/>
            <person name="Murakawa M."/>
            <person name="Ihara Y."/>
            <person name="Oshima-Yamada Y."/>
            <person name="Ohtaka K."/>
            <person name="Satoh M."/>
            <person name="Sonobe K."/>
            <person name="Ishii M."/>
            <person name="Ohtani R."/>
            <person name="Kanamori-Sato M."/>
            <person name="Honoki R."/>
            <person name="Miyazaki D."/>
            <person name="Mochizuki H."/>
            <person name="Umetsu J."/>
            <person name="Higashi K."/>
            <person name="Shibata D."/>
            <person name="Kamiya Y."/>
            <person name="Sato N."/>
            <person name="Nakamura Y."/>
            <person name="Tabata S."/>
            <person name="Ida S."/>
            <person name="Kurokawa K."/>
            <person name="Ohta H."/>
        </authorList>
    </citation>
    <scope>NUCLEOTIDE SEQUENCE [LARGE SCALE GENOMIC DNA]</scope>
    <source>
        <strain evidence="4 5">NIES-2285</strain>
    </source>
</reference>
<dbReference type="GO" id="GO:0045429">
    <property type="term" value="P:positive regulation of nitric oxide biosynthetic process"/>
    <property type="evidence" value="ECO:0000318"/>
    <property type="project" value="GO_Central"/>
</dbReference>
<dbReference type="PANTHER" id="PTHR12737:SF9">
    <property type="entry name" value="DIMETHYLARGININASE"/>
    <property type="match status" value="1"/>
</dbReference>
<dbReference type="GO" id="GO:0016403">
    <property type="term" value="F:dimethylargininase activity"/>
    <property type="evidence" value="ECO:0000318"/>
    <property type="project" value="GO_Central"/>
</dbReference>
<comment type="similarity">
    <text evidence="1">Belongs to the DDAH family.</text>
</comment>
<evidence type="ECO:0000313" key="4">
    <source>
        <dbReference type="EMBL" id="GAQ89681.1"/>
    </source>
</evidence>
<dbReference type="GO" id="GO:0000052">
    <property type="term" value="P:citrulline metabolic process"/>
    <property type="evidence" value="ECO:0000318"/>
    <property type="project" value="GO_Central"/>
</dbReference>
<dbReference type="Gene3D" id="3.75.10.10">
    <property type="entry name" value="L-arginine/glycine Amidinotransferase, Chain A"/>
    <property type="match status" value="1"/>
</dbReference>
<protein>
    <submittedName>
        <fullName evidence="4">Uncharacterized protein</fullName>
    </submittedName>
</protein>
<name>A0A1Y1IKK2_KLENI</name>
<dbReference type="STRING" id="105231.A0A1Y1IKK2"/>
<dbReference type="AlphaFoldDB" id="A0A1Y1IKK2"/>
<evidence type="ECO:0000256" key="2">
    <source>
        <dbReference type="ARBA" id="ARBA00022801"/>
    </source>
</evidence>
<feature type="active site" description="Nucleophile" evidence="3">
    <location>
        <position position="258"/>
    </location>
</feature>
<sequence>MDVPDAIALVRGVPDSFSEALTLHEKPEAIDVAKAKQQHAAYVEQLKRLVPRVVEIAPDNRYPDCCFIEDTAVVRGNSALITRPGNIARQGEVTAVREKLQELGVQTTDTEPDATIDGGDVLQTRTHIFVGLSSRTNEAGVDALRKAFPDTPVVLLPVPSGLHLKSGLSWVGPNTLAVEDSPEVLDIFKRIKKLLGQPELHALRIRETGAANALLVNGSLLYPRAYFRTSHNPYEGLSVPVYPIDMSEAHKADGGLTCGSILIKRRPE</sequence>
<keyword evidence="5" id="KW-1185">Reference proteome</keyword>
<dbReference type="GO" id="GO:0016597">
    <property type="term" value="F:amino acid binding"/>
    <property type="evidence" value="ECO:0000318"/>
    <property type="project" value="GO_Central"/>
</dbReference>
<dbReference type="Proteomes" id="UP000054558">
    <property type="component" value="Unassembled WGS sequence"/>
</dbReference>
<organism evidence="4 5">
    <name type="scientific">Klebsormidium nitens</name>
    <name type="common">Green alga</name>
    <name type="synonym">Ulothrix nitens</name>
    <dbReference type="NCBI Taxonomy" id="105231"/>
    <lineage>
        <taxon>Eukaryota</taxon>
        <taxon>Viridiplantae</taxon>
        <taxon>Streptophyta</taxon>
        <taxon>Klebsormidiophyceae</taxon>
        <taxon>Klebsormidiales</taxon>
        <taxon>Klebsormidiaceae</taxon>
        <taxon>Klebsormidium</taxon>
    </lineage>
</organism>
<dbReference type="SUPFAM" id="SSF55909">
    <property type="entry name" value="Pentein"/>
    <property type="match status" value="1"/>
</dbReference>
<gene>
    <name evidence="4" type="ORF">KFL_005500040</name>
</gene>
<dbReference type="OrthoDB" id="26679at2759"/>
<dbReference type="OMA" id="GRCSHAV"/>
<dbReference type="GO" id="GO:0006525">
    <property type="term" value="P:arginine metabolic process"/>
    <property type="evidence" value="ECO:0000318"/>
    <property type="project" value="GO_Central"/>
</dbReference>
<keyword evidence="2" id="KW-0378">Hydrolase</keyword>
<dbReference type="InterPro" id="IPR033199">
    <property type="entry name" value="DDAH-like"/>
</dbReference>
<dbReference type="PANTHER" id="PTHR12737">
    <property type="entry name" value="DIMETHYLARGININE DIMETHYLAMINOHYDROLASE"/>
    <property type="match status" value="1"/>
</dbReference>
<feature type="active site" description="Proton donor" evidence="3">
    <location>
        <position position="163"/>
    </location>
</feature>